<proteinExistence type="inferred from homology"/>
<dbReference type="Proteomes" id="UP000652761">
    <property type="component" value="Unassembled WGS sequence"/>
</dbReference>
<dbReference type="Pfam" id="PF10513">
    <property type="entry name" value="EPL1"/>
    <property type="match status" value="1"/>
</dbReference>
<dbReference type="EMBL" id="NMUH01002233">
    <property type="protein sequence ID" value="MQL98754.1"/>
    <property type="molecule type" value="Genomic_DNA"/>
</dbReference>
<dbReference type="AlphaFoldDB" id="A0A843W102"/>
<protein>
    <recommendedName>
        <fullName evidence="6">Enhancer of polycomb-like protein</fullName>
    </recommendedName>
</protein>
<comment type="subcellular location">
    <subcellularLocation>
        <location evidence="1 6">Nucleus</location>
    </subcellularLocation>
</comment>
<reference evidence="9" key="1">
    <citation type="submission" date="2017-07" db="EMBL/GenBank/DDBJ databases">
        <title>Taro Niue Genome Assembly and Annotation.</title>
        <authorList>
            <person name="Atibalentja N."/>
            <person name="Keating K."/>
            <person name="Fields C.J."/>
        </authorList>
    </citation>
    <scope>NUCLEOTIDE SEQUENCE</scope>
    <source>
        <strain evidence="9">Niue_2</strain>
        <tissue evidence="9">Leaf</tissue>
    </source>
</reference>
<dbReference type="InterPro" id="IPR024943">
    <property type="entry name" value="Enhancer_polycomb"/>
</dbReference>
<evidence type="ECO:0000313" key="10">
    <source>
        <dbReference type="Proteomes" id="UP000652761"/>
    </source>
</evidence>
<feature type="region of interest" description="Disordered" evidence="7">
    <location>
        <begin position="115"/>
        <end position="137"/>
    </location>
</feature>
<sequence>MKRHARSNNRGIARKVGDPPEPEKIGSGVSPLRGPPAPMPTVGTRRSTRVFVCKSASKTAQDGDLTAARVLRSGKRLTLSKPGGDKPGGGGDGDAYEWMAFFEGAGDVEDTSWWKGKKGGHKPGKGGKEGQIGEWRRRGTEGIKLGIELPKNVLDEHSAAASPRGRAFGLVYSRKRRRSSSEASDSLHSLTGSKDSRGGSDSLSDGLSPLCSFLGDRGVDDRRYGIAFFRKPRSKKPKLSFLVTGRPRSLEFPEEGFVITETARLFAQKVGISGGSLCSRSMGKIVLVAAIHSTCGASSKKFICFLTSILTEMVGKKVSSSEWPAFVSSRSAAGLSSVEGVHFLLVRHWKIDYSHGIAMSNVGFCIIFGAWLSNPLVSINFSALPSLFNIWYSGIYFGTLKLPNVLARYQRQWRICADEEVSVEERRLYDSYVCAVTATSKTEIISSGCPATDMSDVIHDSQTLPVKFSNVAGASKSVTRNNAVISSIKLRKRRRKSSLLMSSRVSRRSLLKTPRNTLLDAQNSLLNVDTRVKVHPIREADEFVPDREEPHDSNLGEDGAEQHAQPSPTSPSLKRRRTMIKSSMQRIKETKPAFAEAKQNVDMLSCSANVLVIESDRCWREEGAKILMELSSCNEWLLAVKFGGATKFLHKAQEMKPSSTNRFTHAIMWTSESGWKLEFCDKNDWNVFKEIAKECCERNVPENPVRIIPVPGVLEVSGYEKNFASSFMRPDTYIHMVGDEVDRVLVSENACYDMDSGDEKWLEQLNSSTLSSAADCSLQNSKDNFEKIISAFEKAAYSHPDDVFDQEKAANLCSQFGRRDRIASIFDYWMKKRKQKHSALVRVFQGQPSRKKQPTQKPLLRKRRSFKRQGSHVGRGKPDIFFEAAAEQDAMRKLRTAEAAATRAVDVAVRLRNRAQVLMANADLATYKCVMALRIAEAIQQSESPDLSSFILG</sequence>
<dbReference type="OrthoDB" id="435275at2759"/>
<dbReference type="InterPro" id="IPR019542">
    <property type="entry name" value="Enhancer_polycomb-like_N"/>
</dbReference>
<feature type="compositionally biased region" description="Basic residues" evidence="7">
    <location>
        <begin position="849"/>
        <end position="870"/>
    </location>
</feature>
<dbReference type="GO" id="GO:0005634">
    <property type="term" value="C:nucleus"/>
    <property type="evidence" value="ECO:0007669"/>
    <property type="project" value="UniProtKB-SubCell"/>
</dbReference>
<evidence type="ECO:0000259" key="8">
    <source>
        <dbReference type="Pfam" id="PF10513"/>
    </source>
</evidence>
<gene>
    <name evidence="9" type="ORF">Taro_031465</name>
</gene>
<evidence type="ECO:0000256" key="4">
    <source>
        <dbReference type="ARBA" id="ARBA00023163"/>
    </source>
</evidence>
<name>A0A843W102_COLES</name>
<evidence type="ECO:0000256" key="1">
    <source>
        <dbReference type="ARBA" id="ARBA00004123"/>
    </source>
</evidence>
<comment type="similarity">
    <text evidence="2 6">Belongs to the enhancer of polycomb family.</text>
</comment>
<evidence type="ECO:0000256" key="5">
    <source>
        <dbReference type="ARBA" id="ARBA00023242"/>
    </source>
</evidence>
<dbReference type="PANTHER" id="PTHR14898">
    <property type="entry name" value="ENHANCER OF POLYCOMB"/>
    <property type="match status" value="1"/>
</dbReference>
<keyword evidence="4 6" id="KW-0804">Transcription</keyword>
<keyword evidence="3 6" id="KW-0805">Transcription regulation</keyword>
<evidence type="ECO:0000256" key="6">
    <source>
        <dbReference type="RuleBase" id="RU361124"/>
    </source>
</evidence>
<dbReference type="GO" id="GO:0035267">
    <property type="term" value="C:NuA4 histone acetyltransferase complex"/>
    <property type="evidence" value="ECO:0007669"/>
    <property type="project" value="InterPro"/>
</dbReference>
<feature type="compositionally biased region" description="Basic residues" evidence="7">
    <location>
        <begin position="115"/>
        <end position="125"/>
    </location>
</feature>
<feature type="region of interest" description="Disordered" evidence="7">
    <location>
        <begin position="1"/>
        <end position="46"/>
    </location>
</feature>
<feature type="region of interest" description="Disordered" evidence="7">
    <location>
        <begin position="537"/>
        <end position="576"/>
    </location>
</feature>
<keyword evidence="5 6" id="KW-0539">Nucleus</keyword>
<organism evidence="9 10">
    <name type="scientific">Colocasia esculenta</name>
    <name type="common">Wild taro</name>
    <name type="synonym">Arum esculentum</name>
    <dbReference type="NCBI Taxonomy" id="4460"/>
    <lineage>
        <taxon>Eukaryota</taxon>
        <taxon>Viridiplantae</taxon>
        <taxon>Streptophyta</taxon>
        <taxon>Embryophyta</taxon>
        <taxon>Tracheophyta</taxon>
        <taxon>Spermatophyta</taxon>
        <taxon>Magnoliopsida</taxon>
        <taxon>Liliopsida</taxon>
        <taxon>Araceae</taxon>
        <taxon>Aroideae</taxon>
        <taxon>Colocasieae</taxon>
        <taxon>Colocasia</taxon>
    </lineage>
</organism>
<dbReference type="GO" id="GO:0006357">
    <property type="term" value="P:regulation of transcription by RNA polymerase II"/>
    <property type="evidence" value="ECO:0007669"/>
    <property type="project" value="InterPro"/>
</dbReference>
<evidence type="ECO:0000256" key="7">
    <source>
        <dbReference type="SAM" id="MobiDB-lite"/>
    </source>
</evidence>
<evidence type="ECO:0000256" key="2">
    <source>
        <dbReference type="ARBA" id="ARBA00008035"/>
    </source>
</evidence>
<evidence type="ECO:0000313" key="9">
    <source>
        <dbReference type="EMBL" id="MQL98754.1"/>
    </source>
</evidence>
<accession>A0A843W102</accession>
<keyword evidence="10" id="KW-1185">Reference proteome</keyword>
<comment type="caution">
    <text evidence="9">The sequence shown here is derived from an EMBL/GenBank/DDBJ whole genome shotgun (WGS) entry which is preliminary data.</text>
</comment>
<feature type="domain" description="Enhancer of polycomb-like N-terminal" evidence="8">
    <location>
        <begin position="526"/>
        <end position="794"/>
    </location>
</feature>
<feature type="compositionally biased region" description="Basic and acidic residues" evidence="7">
    <location>
        <begin position="537"/>
        <end position="554"/>
    </location>
</feature>
<feature type="region of interest" description="Disordered" evidence="7">
    <location>
        <begin position="182"/>
        <end position="203"/>
    </location>
</feature>
<feature type="region of interest" description="Disordered" evidence="7">
    <location>
        <begin position="845"/>
        <end position="875"/>
    </location>
</feature>
<feature type="compositionally biased region" description="Basic and acidic residues" evidence="7">
    <location>
        <begin position="15"/>
        <end position="24"/>
    </location>
</feature>
<evidence type="ECO:0000256" key="3">
    <source>
        <dbReference type="ARBA" id="ARBA00023015"/>
    </source>
</evidence>